<dbReference type="InterPro" id="IPR000847">
    <property type="entry name" value="LysR_HTH_N"/>
</dbReference>
<evidence type="ECO:0000256" key="2">
    <source>
        <dbReference type="ARBA" id="ARBA00023015"/>
    </source>
</evidence>
<sequence>MRYELKDLRLFKAIVDAQNLSAGASAMYMTASSASYRLKNLEYAVGSALFDRTPKGMMLTPAGEVLLRHTRRLLVDVEVMHNELCDYSRNLKGSIRLLANSSALNGFIIPSLARFLVANTSINVDLREKDSLSIPTMIQAGDADIGVVAGPARSRFEGLLSDLYAIDRLVCVVPNDHPVVGHASISLREMLQHDVVSVDRKSSNFVFLDAQAKRDGHAFNARVHVQDFSSVLYLVEARVGLAIVPQSVAHNRIMAGRIQSVPIAEPWAVRHLHLLMQGDAQHKGQIHEFAQILLNDPAVVAARALEMDPAI</sequence>
<reference evidence="6 7" key="1">
    <citation type="submission" date="2017-10" db="EMBL/GenBank/DDBJ databases">
        <title>Two draft genome sequences of Pusillimonas sp. strains isolated from a nitrate- and radionuclide-contaminated groundwater in Russia.</title>
        <authorList>
            <person name="Grouzdev D.S."/>
            <person name="Tourova T.P."/>
            <person name="Goeva M.A."/>
            <person name="Babich T.L."/>
            <person name="Sokolova D.S."/>
            <person name="Abdullin R."/>
            <person name="Poltaraus A.B."/>
            <person name="Toshchakov S.V."/>
            <person name="Nazina T.N."/>
        </authorList>
    </citation>
    <scope>NUCLEOTIDE SEQUENCE [LARGE SCALE GENOMIC DNA]</scope>
    <source>
        <strain evidence="6 7">JR1/69-3-13</strain>
    </source>
</reference>
<dbReference type="GO" id="GO:0003677">
    <property type="term" value="F:DNA binding"/>
    <property type="evidence" value="ECO:0007669"/>
    <property type="project" value="UniProtKB-KW"/>
</dbReference>
<dbReference type="InterPro" id="IPR036390">
    <property type="entry name" value="WH_DNA-bd_sf"/>
</dbReference>
<gene>
    <name evidence="6" type="ORF">CR159_06455</name>
</gene>
<evidence type="ECO:0000313" key="7">
    <source>
        <dbReference type="Proteomes" id="UP000234190"/>
    </source>
</evidence>
<dbReference type="PANTHER" id="PTHR30419:SF2">
    <property type="entry name" value="LYSR FAMILY TRANSCRIPTIONAL REGULATOR"/>
    <property type="match status" value="1"/>
</dbReference>
<evidence type="ECO:0000256" key="3">
    <source>
        <dbReference type="ARBA" id="ARBA00023125"/>
    </source>
</evidence>
<evidence type="ECO:0000256" key="4">
    <source>
        <dbReference type="ARBA" id="ARBA00023163"/>
    </source>
</evidence>
<keyword evidence="2" id="KW-0805">Transcription regulation</keyword>
<proteinExistence type="inferred from homology"/>
<dbReference type="OrthoDB" id="9785974at2"/>
<keyword evidence="4" id="KW-0804">Transcription</keyword>
<name>A0A2N4U6K4_9BURK</name>
<dbReference type="SUPFAM" id="SSF53850">
    <property type="entry name" value="Periplasmic binding protein-like II"/>
    <property type="match status" value="1"/>
</dbReference>
<keyword evidence="7" id="KW-1185">Reference proteome</keyword>
<evidence type="ECO:0000313" key="6">
    <source>
        <dbReference type="EMBL" id="PLC50646.1"/>
    </source>
</evidence>
<dbReference type="InterPro" id="IPR005119">
    <property type="entry name" value="LysR_subst-bd"/>
</dbReference>
<dbReference type="EMBL" id="PDNW01000004">
    <property type="protein sequence ID" value="PLC50646.1"/>
    <property type="molecule type" value="Genomic_DNA"/>
</dbReference>
<dbReference type="AlphaFoldDB" id="A0A2N4U6K4"/>
<dbReference type="GO" id="GO:0005829">
    <property type="term" value="C:cytosol"/>
    <property type="evidence" value="ECO:0007669"/>
    <property type="project" value="TreeGrafter"/>
</dbReference>
<evidence type="ECO:0000259" key="5">
    <source>
        <dbReference type="PROSITE" id="PS50931"/>
    </source>
</evidence>
<evidence type="ECO:0000256" key="1">
    <source>
        <dbReference type="ARBA" id="ARBA00009437"/>
    </source>
</evidence>
<dbReference type="PROSITE" id="PS50931">
    <property type="entry name" value="HTH_LYSR"/>
    <property type="match status" value="1"/>
</dbReference>
<comment type="caution">
    <text evidence="6">The sequence shown here is derived from an EMBL/GenBank/DDBJ whole genome shotgun (WGS) entry which is preliminary data.</text>
</comment>
<dbReference type="Proteomes" id="UP000234190">
    <property type="component" value="Unassembled WGS sequence"/>
</dbReference>
<dbReference type="Gene3D" id="3.40.190.290">
    <property type="match status" value="1"/>
</dbReference>
<dbReference type="SUPFAM" id="SSF46785">
    <property type="entry name" value="Winged helix' DNA-binding domain"/>
    <property type="match status" value="1"/>
</dbReference>
<dbReference type="GO" id="GO:0003700">
    <property type="term" value="F:DNA-binding transcription factor activity"/>
    <property type="evidence" value="ECO:0007669"/>
    <property type="project" value="InterPro"/>
</dbReference>
<dbReference type="InterPro" id="IPR036388">
    <property type="entry name" value="WH-like_DNA-bd_sf"/>
</dbReference>
<comment type="similarity">
    <text evidence="1">Belongs to the LysR transcriptional regulatory family.</text>
</comment>
<organism evidence="6 7">
    <name type="scientific">Pollutimonas subterranea</name>
    <dbReference type="NCBI Taxonomy" id="2045210"/>
    <lineage>
        <taxon>Bacteria</taxon>
        <taxon>Pseudomonadati</taxon>
        <taxon>Pseudomonadota</taxon>
        <taxon>Betaproteobacteria</taxon>
        <taxon>Burkholderiales</taxon>
        <taxon>Alcaligenaceae</taxon>
        <taxon>Pollutimonas</taxon>
    </lineage>
</organism>
<dbReference type="Gene3D" id="1.10.10.10">
    <property type="entry name" value="Winged helix-like DNA-binding domain superfamily/Winged helix DNA-binding domain"/>
    <property type="match status" value="1"/>
</dbReference>
<dbReference type="Pfam" id="PF00126">
    <property type="entry name" value="HTH_1"/>
    <property type="match status" value="1"/>
</dbReference>
<keyword evidence="3" id="KW-0238">DNA-binding</keyword>
<dbReference type="RefSeq" id="WP_102073358.1">
    <property type="nucleotide sequence ID" value="NZ_PDNW01000004.1"/>
</dbReference>
<accession>A0A2N4U6K4</accession>
<dbReference type="InterPro" id="IPR050950">
    <property type="entry name" value="HTH-type_LysR_regulators"/>
</dbReference>
<dbReference type="Pfam" id="PF03466">
    <property type="entry name" value="LysR_substrate"/>
    <property type="match status" value="1"/>
</dbReference>
<dbReference type="PANTHER" id="PTHR30419">
    <property type="entry name" value="HTH-TYPE TRANSCRIPTIONAL REGULATOR YBHD"/>
    <property type="match status" value="1"/>
</dbReference>
<feature type="domain" description="HTH lysR-type" evidence="5">
    <location>
        <begin position="1"/>
        <end position="60"/>
    </location>
</feature>
<protein>
    <submittedName>
        <fullName evidence="6">LysR family transcriptional regulator</fullName>
    </submittedName>
</protein>